<feature type="transmembrane region" description="Helical" evidence="12">
    <location>
        <begin position="207"/>
        <end position="225"/>
    </location>
</feature>
<keyword evidence="6" id="KW-0560">Oxidoreductase</keyword>
<evidence type="ECO:0000256" key="2">
    <source>
        <dbReference type="ARBA" id="ARBA00022475"/>
    </source>
</evidence>
<feature type="transmembrane region" description="Helical" evidence="12">
    <location>
        <begin position="137"/>
        <end position="157"/>
    </location>
</feature>
<evidence type="ECO:0000256" key="10">
    <source>
        <dbReference type="ARBA" id="ARBA00023157"/>
    </source>
</evidence>
<dbReference type="EMBL" id="NJGG01000001">
    <property type="protein sequence ID" value="OXL15788.1"/>
    <property type="molecule type" value="Genomic_DNA"/>
</dbReference>
<feature type="transmembrane region" description="Helical" evidence="12">
    <location>
        <begin position="6"/>
        <end position="24"/>
    </location>
</feature>
<organism evidence="13 14">
    <name type="scientific">Polynucleobacter cosmopolitanus</name>
    <dbReference type="NCBI Taxonomy" id="351345"/>
    <lineage>
        <taxon>Bacteria</taxon>
        <taxon>Pseudomonadati</taxon>
        <taxon>Pseudomonadota</taxon>
        <taxon>Betaproteobacteria</taxon>
        <taxon>Burkholderiales</taxon>
        <taxon>Burkholderiaceae</taxon>
        <taxon>Polynucleobacter</taxon>
    </lineage>
</organism>
<dbReference type="Pfam" id="PF02628">
    <property type="entry name" value="COX15-CtaA"/>
    <property type="match status" value="1"/>
</dbReference>
<keyword evidence="8" id="KW-0350">Heme biosynthesis</keyword>
<name>A0A229FW34_9BURK</name>
<evidence type="ECO:0000256" key="3">
    <source>
        <dbReference type="ARBA" id="ARBA00022692"/>
    </source>
</evidence>
<keyword evidence="7" id="KW-0408">Iron</keyword>
<dbReference type="GO" id="GO:0006784">
    <property type="term" value="P:heme A biosynthetic process"/>
    <property type="evidence" value="ECO:0007669"/>
    <property type="project" value="InterPro"/>
</dbReference>
<feature type="transmembrane region" description="Helical" evidence="12">
    <location>
        <begin position="107"/>
        <end position="125"/>
    </location>
</feature>
<feature type="transmembrane region" description="Helical" evidence="12">
    <location>
        <begin position="163"/>
        <end position="186"/>
    </location>
</feature>
<dbReference type="GO" id="GO:0046872">
    <property type="term" value="F:metal ion binding"/>
    <property type="evidence" value="ECO:0007669"/>
    <property type="project" value="UniProtKB-KW"/>
</dbReference>
<protein>
    <submittedName>
        <fullName evidence="13">Heme A synthase</fullName>
    </submittedName>
</protein>
<evidence type="ECO:0000256" key="8">
    <source>
        <dbReference type="ARBA" id="ARBA00023133"/>
    </source>
</evidence>
<evidence type="ECO:0000256" key="4">
    <source>
        <dbReference type="ARBA" id="ARBA00022723"/>
    </source>
</evidence>
<gene>
    <name evidence="13" type="ORF">AOC33_01425</name>
</gene>
<evidence type="ECO:0000256" key="6">
    <source>
        <dbReference type="ARBA" id="ARBA00023002"/>
    </source>
</evidence>
<dbReference type="PANTHER" id="PTHR35457:SF1">
    <property type="entry name" value="HEME A SYNTHASE"/>
    <property type="match status" value="1"/>
</dbReference>
<comment type="pathway">
    <text evidence="11">Porphyrin-containing compound metabolism.</text>
</comment>
<reference evidence="13 14" key="1">
    <citation type="submission" date="2017-06" db="EMBL/GenBank/DDBJ databases">
        <title>Reclassification of a Polynucleobacter cosmopolitanus strain isolated from tropical Lake Victoria as Polynucleobacter victoriensis comb. nov.</title>
        <authorList>
            <person name="Hahn M.W."/>
        </authorList>
    </citation>
    <scope>NUCLEOTIDE SEQUENCE [LARGE SCALE GENOMIC DNA]</scope>
    <source>
        <strain evidence="13 14">MWH-MoIso2</strain>
    </source>
</reference>
<keyword evidence="9 12" id="KW-0472">Membrane</keyword>
<keyword evidence="10" id="KW-1015">Disulfide bond</keyword>
<sequence>MSLIAWIQLLLIGAAIGAVLLLIMWWKFKQFSFHRLVLLTVFFTFDLILFGAFTRLTDSGLGCPDWPGCYGVSNPIAALTQIREAESLMPTGPVTLSKAWIEMLHRYFAMGVGFLIIILVVWSWMKKQAIGAKISRTSIGILILVCVQGAFGAWTVTLKLQPVIVTIHLMLGLTLLAALTYLSSLSSRLHADANLRPVKTDVPFKKIAWFVLAVLILQIFLGGWVSTNYAVLACDDFPLCHGAWYPEMNFSEGFTLWRELGKAADGDHLNIEALRAIHWAHRVGAIFAVLAVFYLAFKLWIISKANQTSTMKFWATSLFGLGLLQVITGMSNIILDWPLLAAVLHTGGAAAMVFVMIRVVNIDHERLSS</sequence>
<evidence type="ECO:0000256" key="12">
    <source>
        <dbReference type="SAM" id="Phobius"/>
    </source>
</evidence>
<keyword evidence="2" id="KW-1003">Cell membrane</keyword>
<dbReference type="InterPro" id="IPR003780">
    <property type="entry name" value="COX15/CtaA_fam"/>
</dbReference>
<keyword evidence="14" id="KW-1185">Reference proteome</keyword>
<evidence type="ECO:0000256" key="7">
    <source>
        <dbReference type="ARBA" id="ARBA00023004"/>
    </source>
</evidence>
<evidence type="ECO:0000256" key="11">
    <source>
        <dbReference type="ARBA" id="ARBA00023444"/>
    </source>
</evidence>
<evidence type="ECO:0000256" key="5">
    <source>
        <dbReference type="ARBA" id="ARBA00022989"/>
    </source>
</evidence>
<evidence type="ECO:0000256" key="1">
    <source>
        <dbReference type="ARBA" id="ARBA00004141"/>
    </source>
</evidence>
<evidence type="ECO:0000256" key="9">
    <source>
        <dbReference type="ARBA" id="ARBA00023136"/>
    </source>
</evidence>
<dbReference type="InterPro" id="IPR050450">
    <property type="entry name" value="COX15/CtaA_HemeA_synthase"/>
</dbReference>
<dbReference type="RefSeq" id="WP_089514825.1">
    <property type="nucleotide sequence ID" value="NZ_NJGG01000001.1"/>
</dbReference>
<dbReference type="AlphaFoldDB" id="A0A229FW34"/>
<dbReference type="Proteomes" id="UP000215188">
    <property type="component" value="Unassembled WGS sequence"/>
</dbReference>
<dbReference type="PANTHER" id="PTHR35457">
    <property type="entry name" value="HEME A SYNTHASE"/>
    <property type="match status" value="1"/>
</dbReference>
<evidence type="ECO:0000313" key="13">
    <source>
        <dbReference type="EMBL" id="OXL15788.1"/>
    </source>
</evidence>
<feature type="transmembrane region" description="Helical" evidence="12">
    <location>
        <begin position="36"/>
        <end position="56"/>
    </location>
</feature>
<keyword evidence="5 12" id="KW-1133">Transmembrane helix</keyword>
<dbReference type="OrthoDB" id="1447144at2"/>
<comment type="subcellular location">
    <subcellularLocation>
        <location evidence="1">Membrane</location>
        <topology evidence="1">Multi-pass membrane protein</topology>
    </subcellularLocation>
</comment>
<feature type="transmembrane region" description="Helical" evidence="12">
    <location>
        <begin position="340"/>
        <end position="360"/>
    </location>
</feature>
<feature type="transmembrane region" description="Helical" evidence="12">
    <location>
        <begin position="279"/>
        <end position="301"/>
    </location>
</feature>
<keyword evidence="4" id="KW-0479">Metal-binding</keyword>
<keyword evidence="3 12" id="KW-0812">Transmembrane</keyword>
<feature type="transmembrane region" description="Helical" evidence="12">
    <location>
        <begin position="313"/>
        <end position="334"/>
    </location>
</feature>
<comment type="caution">
    <text evidence="13">The sequence shown here is derived from an EMBL/GenBank/DDBJ whole genome shotgun (WGS) entry which is preliminary data.</text>
</comment>
<dbReference type="GO" id="GO:0016491">
    <property type="term" value="F:oxidoreductase activity"/>
    <property type="evidence" value="ECO:0007669"/>
    <property type="project" value="UniProtKB-KW"/>
</dbReference>
<proteinExistence type="predicted"/>
<evidence type="ECO:0000313" key="14">
    <source>
        <dbReference type="Proteomes" id="UP000215188"/>
    </source>
</evidence>
<accession>A0A229FW34</accession>
<dbReference type="GO" id="GO:0016020">
    <property type="term" value="C:membrane"/>
    <property type="evidence" value="ECO:0007669"/>
    <property type="project" value="UniProtKB-SubCell"/>
</dbReference>